<gene>
    <name evidence="7" type="ORF">HK100_004832</name>
</gene>
<keyword evidence="2 5" id="KW-0812">Transmembrane</keyword>
<feature type="transmembrane region" description="Helical" evidence="5">
    <location>
        <begin position="124"/>
        <end position="142"/>
    </location>
</feature>
<keyword evidence="8" id="KW-1185">Reference proteome</keyword>
<dbReference type="GO" id="GO:0005886">
    <property type="term" value="C:plasma membrane"/>
    <property type="evidence" value="ECO:0007669"/>
    <property type="project" value="TreeGrafter"/>
</dbReference>
<dbReference type="InterPro" id="IPR036259">
    <property type="entry name" value="MFS_trans_sf"/>
</dbReference>
<organism evidence="7 8">
    <name type="scientific">Physocladia obscura</name>
    <dbReference type="NCBI Taxonomy" id="109957"/>
    <lineage>
        <taxon>Eukaryota</taxon>
        <taxon>Fungi</taxon>
        <taxon>Fungi incertae sedis</taxon>
        <taxon>Chytridiomycota</taxon>
        <taxon>Chytridiomycota incertae sedis</taxon>
        <taxon>Chytridiomycetes</taxon>
        <taxon>Chytridiales</taxon>
        <taxon>Chytriomycetaceae</taxon>
        <taxon>Physocladia</taxon>
    </lineage>
</organism>
<dbReference type="InterPro" id="IPR005829">
    <property type="entry name" value="Sugar_transporter_CS"/>
</dbReference>
<feature type="transmembrane region" description="Helical" evidence="5">
    <location>
        <begin position="269"/>
        <end position="288"/>
    </location>
</feature>
<evidence type="ECO:0000256" key="3">
    <source>
        <dbReference type="ARBA" id="ARBA00022989"/>
    </source>
</evidence>
<dbReference type="SUPFAM" id="SSF103473">
    <property type="entry name" value="MFS general substrate transporter"/>
    <property type="match status" value="1"/>
</dbReference>
<protein>
    <recommendedName>
        <fullName evidence="6">Major facilitator superfamily (MFS) profile domain-containing protein</fullName>
    </recommendedName>
</protein>
<dbReference type="Proteomes" id="UP001211907">
    <property type="component" value="Unassembled WGS sequence"/>
</dbReference>
<dbReference type="AlphaFoldDB" id="A0AAD5SSF4"/>
<reference evidence="7" key="1">
    <citation type="submission" date="2020-05" db="EMBL/GenBank/DDBJ databases">
        <title>Phylogenomic resolution of chytrid fungi.</title>
        <authorList>
            <person name="Stajich J.E."/>
            <person name="Amses K."/>
            <person name="Simmons R."/>
            <person name="Seto K."/>
            <person name="Myers J."/>
            <person name="Bonds A."/>
            <person name="Quandt C.A."/>
            <person name="Barry K."/>
            <person name="Liu P."/>
            <person name="Grigoriev I."/>
            <person name="Longcore J.E."/>
            <person name="James T.Y."/>
        </authorList>
    </citation>
    <scope>NUCLEOTIDE SEQUENCE</scope>
    <source>
        <strain evidence="7">JEL0513</strain>
    </source>
</reference>
<comment type="subcellular location">
    <subcellularLocation>
        <location evidence="1">Membrane</location>
        <topology evidence="1">Multi-pass membrane protein</topology>
    </subcellularLocation>
</comment>
<dbReference type="GO" id="GO:0035879">
    <property type="term" value="P:plasma membrane lactate transport"/>
    <property type="evidence" value="ECO:0007669"/>
    <property type="project" value="TreeGrafter"/>
</dbReference>
<dbReference type="Pfam" id="PF07690">
    <property type="entry name" value="MFS_1"/>
    <property type="match status" value="1"/>
</dbReference>
<keyword evidence="3 5" id="KW-1133">Transmembrane helix</keyword>
<comment type="caution">
    <text evidence="7">The sequence shown here is derived from an EMBL/GenBank/DDBJ whole genome shotgun (WGS) entry which is preliminary data.</text>
</comment>
<dbReference type="PANTHER" id="PTHR23508:SF10">
    <property type="entry name" value="CARBOXYLIC ACID TRANSPORTER PROTEIN HOMOLOG"/>
    <property type="match status" value="1"/>
</dbReference>
<evidence type="ECO:0000259" key="6">
    <source>
        <dbReference type="PROSITE" id="PS50850"/>
    </source>
</evidence>
<feature type="non-terminal residue" evidence="7">
    <location>
        <position position="482"/>
    </location>
</feature>
<dbReference type="GO" id="GO:0015355">
    <property type="term" value="F:secondary active monocarboxylate transmembrane transporter activity"/>
    <property type="evidence" value="ECO:0007669"/>
    <property type="project" value="TreeGrafter"/>
</dbReference>
<dbReference type="CDD" id="cd17316">
    <property type="entry name" value="MFS_SV2_like"/>
    <property type="match status" value="1"/>
</dbReference>
<proteinExistence type="predicted"/>
<dbReference type="PANTHER" id="PTHR23508">
    <property type="entry name" value="CARBOXYLIC ACID TRANSPORTER PROTEIN HOMOLOG"/>
    <property type="match status" value="1"/>
</dbReference>
<accession>A0AAD5SSF4</accession>
<feature type="transmembrane region" description="Helical" evidence="5">
    <location>
        <begin position="182"/>
        <end position="204"/>
    </location>
</feature>
<evidence type="ECO:0000313" key="8">
    <source>
        <dbReference type="Proteomes" id="UP001211907"/>
    </source>
</evidence>
<sequence length="482" mass="52546">MSISGKSFNQQWRELFYGDQWYTDAEGHQVYGQPPPKPRIPLKNPFTLMAQISPQQLIFFLVGWFAWSTDAFDFFCVSLSAGTLAKLWGVQASVITQSITYTLLTRSLGAVIFGVLGDLYGRKWPLFCNLLLIAAFQLATGYCQSLSLFYGLRALFGVTMGGVWGLSAALALENIPKEPRGLFSGILQQGYALGYLIAAIINLYLVPNVSVGWRSLFYFGSGFSLLMALLVALCPESPLYREHQGVKKHVRATTNAFFVELGLMLRSEYVRCIYAVLLMTFFNFMSHGSQDLYPTYLTATKGFSSHDATVATIIGNVGAICGGTLFGYLSQSFGRRQMIILAAFVGACFIPLWILPTSFGGLASGAFFVQFCVQGAWGVIPIFLSELSPPAFRAAFTGVAYQVGNMISSSAAQIEASLGEKFPTTVNGVSVPDYGIVQGILIGIIFALVIVFAYIGKAQPVEEFEKFHRAGVVDEAGNLTDA</sequence>
<evidence type="ECO:0000256" key="5">
    <source>
        <dbReference type="SAM" id="Phobius"/>
    </source>
</evidence>
<feature type="transmembrane region" description="Helical" evidence="5">
    <location>
        <begin position="216"/>
        <end position="234"/>
    </location>
</feature>
<dbReference type="PROSITE" id="PS50850">
    <property type="entry name" value="MFS"/>
    <property type="match status" value="1"/>
</dbReference>
<keyword evidence="4 5" id="KW-0472">Membrane</keyword>
<name>A0AAD5SSF4_9FUNG</name>
<feature type="transmembrane region" description="Helical" evidence="5">
    <location>
        <begin position="148"/>
        <end position="170"/>
    </location>
</feature>
<evidence type="ECO:0000256" key="2">
    <source>
        <dbReference type="ARBA" id="ARBA00022692"/>
    </source>
</evidence>
<feature type="transmembrane region" description="Helical" evidence="5">
    <location>
        <begin position="338"/>
        <end position="356"/>
    </location>
</feature>
<dbReference type="PROSITE" id="PS00217">
    <property type="entry name" value="SUGAR_TRANSPORT_2"/>
    <property type="match status" value="1"/>
</dbReference>
<dbReference type="EMBL" id="JADGJH010002325">
    <property type="protein sequence ID" value="KAJ3099797.1"/>
    <property type="molecule type" value="Genomic_DNA"/>
</dbReference>
<feature type="transmembrane region" description="Helical" evidence="5">
    <location>
        <begin position="308"/>
        <end position="329"/>
    </location>
</feature>
<feature type="domain" description="Major facilitator superfamily (MFS) profile" evidence="6">
    <location>
        <begin position="59"/>
        <end position="461"/>
    </location>
</feature>
<feature type="transmembrane region" description="Helical" evidence="5">
    <location>
        <begin position="434"/>
        <end position="456"/>
    </location>
</feature>
<evidence type="ECO:0000256" key="4">
    <source>
        <dbReference type="ARBA" id="ARBA00023136"/>
    </source>
</evidence>
<evidence type="ECO:0000256" key="1">
    <source>
        <dbReference type="ARBA" id="ARBA00004141"/>
    </source>
</evidence>
<dbReference type="InterPro" id="IPR020846">
    <property type="entry name" value="MFS_dom"/>
</dbReference>
<dbReference type="InterPro" id="IPR011701">
    <property type="entry name" value="MFS"/>
</dbReference>
<dbReference type="FunFam" id="1.20.1250.20:FF:000340">
    <property type="entry name" value="MFS transporter, SHS family, lactate transporter"/>
    <property type="match status" value="1"/>
</dbReference>
<evidence type="ECO:0000313" key="7">
    <source>
        <dbReference type="EMBL" id="KAJ3099797.1"/>
    </source>
</evidence>
<dbReference type="Gene3D" id="1.20.1250.20">
    <property type="entry name" value="MFS general substrate transporter like domains"/>
    <property type="match status" value="2"/>
</dbReference>